<evidence type="ECO:0000313" key="2">
    <source>
        <dbReference type="EMBL" id="KXB30400.1"/>
    </source>
</evidence>
<keyword evidence="1" id="KW-0472">Membrane</keyword>
<comment type="caution">
    <text evidence="2">The sequence shown here is derived from an EMBL/GenBank/DDBJ whole genome shotgun (WGS) entry which is preliminary data.</text>
</comment>
<evidence type="ECO:0008006" key="4">
    <source>
        <dbReference type="Google" id="ProtNLM"/>
    </source>
</evidence>
<dbReference type="EMBL" id="LODL01000021">
    <property type="protein sequence ID" value="KXB30400.1"/>
    <property type="molecule type" value="Genomic_DNA"/>
</dbReference>
<dbReference type="RefSeq" id="WP_066883987.1">
    <property type="nucleotide sequence ID" value="NZ_LODL01000021.1"/>
</dbReference>
<keyword evidence="1" id="KW-1133">Transmembrane helix</keyword>
<dbReference type="AlphaFoldDB" id="A0A133XHI1"/>
<feature type="transmembrane region" description="Helical" evidence="1">
    <location>
        <begin position="63"/>
        <end position="84"/>
    </location>
</feature>
<organism evidence="2 3">
    <name type="scientific">Dechloromonas denitrificans</name>
    <dbReference type="NCBI Taxonomy" id="281362"/>
    <lineage>
        <taxon>Bacteria</taxon>
        <taxon>Pseudomonadati</taxon>
        <taxon>Pseudomonadota</taxon>
        <taxon>Betaproteobacteria</taxon>
        <taxon>Rhodocyclales</taxon>
        <taxon>Azonexaceae</taxon>
        <taxon>Dechloromonas</taxon>
    </lineage>
</organism>
<dbReference type="STRING" id="281362.AT959_13750"/>
<evidence type="ECO:0000256" key="1">
    <source>
        <dbReference type="SAM" id="Phobius"/>
    </source>
</evidence>
<sequence>MQCAKCGLEVPADAIYCPHCTGERKTTDRDVIRGGIKGGLIGLLIGLLPALVLLYIYGAERGIKAIAFITPFITFTTGLIIGLVKAKRDWK</sequence>
<dbReference type="Proteomes" id="UP000070186">
    <property type="component" value="Unassembled WGS sequence"/>
</dbReference>
<accession>A0A133XHI1</accession>
<feature type="transmembrane region" description="Helical" evidence="1">
    <location>
        <begin position="39"/>
        <end position="57"/>
    </location>
</feature>
<keyword evidence="1" id="KW-0812">Transmembrane</keyword>
<reference evidence="2 3" key="1">
    <citation type="submission" date="2015-12" db="EMBL/GenBank/DDBJ databases">
        <title>Nitrous oxide reduction kinetics distinguish bacteria harboring typical versus atypical NosZ.</title>
        <authorList>
            <person name="Yoon S."/>
            <person name="Nissen S."/>
            <person name="Park D."/>
            <person name="Sanford R.A."/>
            <person name="Loeffler F.E."/>
        </authorList>
    </citation>
    <scope>NUCLEOTIDE SEQUENCE [LARGE SCALE GENOMIC DNA]</scope>
    <source>
        <strain evidence="2 3">ATCC BAA-841</strain>
    </source>
</reference>
<evidence type="ECO:0000313" key="3">
    <source>
        <dbReference type="Proteomes" id="UP000070186"/>
    </source>
</evidence>
<gene>
    <name evidence="2" type="ORF">AT959_13750</name>
</gene>
<name>A0A133XHI1_9RHOO</name>
<keyword evidence="3" id="KW-1185">Reference proteome</keyword>
<proteinExistence type="predicted"/>
<protein>
    <recommendedName>
        <fullName evidence="4">Zinc-ribbon domain-containing protein</fullName>
    </recommendedName>
</protein>